<keyword evidence="5" id="KW-0238">DNA-binding</keyword>
<dbReference type="STRING" id="84029.CROST_44540"/>
<proteinExistence type="predicted"/>
<comment type="function">
    <text evidence="7">May play the central regulatory role in sporulation. It may be an element of the effector pathway responsible for the activation of sporulation genes in response to nutritional stress. Spo0A may act in concert with spo0H (a sigma factor) to control the expression of some genes that are critical to the sporulation process.</text>
</comment>
<evidence type="ECO:0000256" key="5">
    <source>
        <dbReference type="ARBA" id="ARBA00023125"/>
    </source>
</evidence>
<dbReference type="Gene3D" id="6.10.250.690">
    <property type="match status" value="1"/>
</dbReference>
<evidence type="ECO:0000256" key="4">
    <source>
        <dbReference type="ARBA" id="ARBA00023015"/>
    </source>
</evidence>
<dbReference type="PANTHER" id="PTHR48111">
    <property type="entry name" value="REGULATOR OF RPOS"/>
    <property type="match status" value="1"/>
</dbReference>
<gene>
    <name evidence="8" type="primary">walR_1</name>
    <name evidence="8" type="ORF">CROST_005710</name>
</gene>
<dbReference type="InterPro" id="IPR011006">
    <property type="entry name" value="CheY-like_superfamily"/>
</dbReference>
<dbReference type="CDD" id="cd00383">
    <property type="entry name" value="trans_reg_C"/>
    <property type="match status" value="1"/>
</dbReference>
<keyword evidence="4" id="KW-0805">Transcription regulation</keyword>
<dbReference type="InterPro" id="IPR036388">
    <property type="entry name" value="WH-like_DNA-bd_sf"/>
</dbReference>
<dbReference type="SUPFAM" id="SSF52172">
    <property type="entry name" value="CheY-like"/>
    <property type="match status" value="1"/>
</dbReference>
<dbReference type="GO" id="GO:0000976">
    <property type="term" value="F:transcription cis-regulatory region binding"/>
    <property type="evidence" value="ECO:0007669"/>
    <property type="project" value="TreeGrafter"/>
</dbReference>
<evidence type="ECO:0000256" key="7">
    <source>
        <dbReference type="ARBA" id="ARBA00024867"/>
    </source>
</evidence>
<dbReference type="Pfam" id="PF00072">
    <property type="entry name" value="Response_reg"/>
    <property type="match status" value="1"/>
</dbReference>
<dbReference type="InterPro" id="IPR016032">
    <property type="entry name" value="Sig_transdc_resp-reg_C-effctor"/>
</dbReference>
<accession>A0A1S8KXN2</accession>
<dbReference type="InterPro" id="IPR039420">
    <property type="entry name" value="WalR-like"/>
</dbReference>
<sequence>MKNIMDSKILLIDDEESILKLLETVLKKEGFNNVITSVTGSDGVKKCKDNAPEIIILDIMLPDIDGFEVFRQIRNFDAVPIMFLSAKSEDTDKIIGLGLGADDYITKPFSPKEVALRVKAHLKRIEMVRKSLINREDIIKTDDFTIDFEKGEIIKNGESVLLRAKELLLLKYLVKNKNIILSKEKIVNEVWQDDYVGYDNTIMVHIRKLRQKLEDDPSNPKYILTVKGLGYKMKF</sequence>
<dbReference type="Proteomes" id="UP000190951">
    <property type="component" value="Chromosome"/>
</dbReference>
<dbReference type="PROSITE" id="PS51755">
    <property type="entry name" value="OMPR_PHOB"/>
    <property type="match status" value="1"/>
</dbReference>
<evidence type="ECO:0000256" key="3">
    <source>
        <dbReference type="ARBA" id="ARBA00023012"/>
    </source>
</evidence>
<evidence type="ECO:0000256" key="6">
    <source>
        <dbReference type="ARBA" id="ARBA00023163"/>
    </source>
</evidence>
<dbReference type="GO" id="GO:0005829">
    <property type="term" value="C:cytosol"/>
    <property type="evidence" value="ECO:0007669"/>
    <property type="project" value="TreeGrafter"/>
</dbReference>
<protein>
    <recommendedName>
        <fullName evidence="1">Stage 0 sporulation protein A homolog</fullName>
    </recommendedName>
</protein>
<reference evidence="8 9" key="1">
    <citation type="submission" date="2022-04" db="EMBL/GenBank/DDBJ databases">
        <title>Genome sequence of C. roseum typestrain.</title>
        <authorList>
            <person name="Poehlein A."/>
            <person name="Schoch T."/>
            <person name="Duerre P."/>
            <person name="Daniel R."/>
        </authorList>
    </citation>
    <scope>NUCLEOTIDE SEQUENCE [LARGE SCALE GENOMIC DNA]</scope>
    <source>
        <strain evidence="8 9">DSM 7320</strain>
    </source>
</reference>
<dbReference type="GO" id="GO:0032993">
    <property type="term" value="C:protein-DNA complex"/>
    <property type="evidence" value="ECO:0007669"/>
    <property type="project" value="TreeGrafter"/>
</dbReference>
<dbReference type="EMBL" id="CP096983">
    <property type="protein sequence ID" value="URZ09868.1"/>
    <property type="molecule type" value="Genomic_DNA"/>
</dbReference>
<keyword evidence="3" id="KW-0902">Two-component regulatory system</keyword>
<evidence type="ECO:0000313" key="8">
    <source>
        <dbReference type="EMBL" id="URZ09868.1"/>
    </source>
</evidence>
<dbReference type="GO" id="GO:0006355">
    <property type="term" value="P:regulation of DNA-templated transcription"/>
    <property type="evidence" value="ECO:0007669"/>
    <property type="project" value="InterPro"/>
</dbReference>
<keyword evidence="9" id="KW-1185">Reference proteome</keyword>
<keyword evidence="2" id="KW-0597">Phosphoprotein</keyword>
<keyword evidence="6" id="KW-0804">Transcription</keyword>
<dbReference type="RefSeq" id="WP_077835844.1">
    <property type="nucleotide sequence ID" value="NZ_CP096983.1"/>
</dbReference>
<dbReference type="FunFam" id="1.10.10.10:FF:000018">
    <property type="entry name" value="DNA-binding response regulator ResD"/>
    <property type="match status" value="1"/>
</dbReference>
<dbReference type="GO" id="GO:0000156">
    <property type="term" value="F:phosphorelay response regulator activity"/>
    <property type="evidence" value="ECO:0007669"/>
    <property type="project" value="TreeGrafter"/>
</dbReference>
<dbReference type="SUPFAM" id="SSF46894">
    <property type="entry name" value="C-terminal effector domain of the bipartite response regulators"/>
    <property type="match status" value="1"/>
</dbReference>
<dbReference type="PROSITE" id="PS50110">
    <property type="entry name" value="RESPONSE_REGULATORY"/>
    <property type="match status" value="1"/>
</dbReference>
<organism evidence="8 9">
    <name type="scientific">Clostridium felsineum</name>
    <dbReference type="NCBI Taxonomy" id="36839"/>
    <lineage>
        <taxon>Bacteria</taxon>
        <taxon>Bacillati</taxon>
        <taxon>Bacillota</taxon>
        <taxon>Clostridia</taxon>
        <taxon>Eubacteriales</taxon>
        <taxon>Clostridiaceae</taxon>
        <taxon>Clostridium</taxon>
    </lineage>
</organism>
<dbReference type="AlphaFoldDB" id="A0A1S8KXN2"/>
<dbReference type="Pfam" id="PF00486">
    <property type="entry name" value="Trans_reg_C"/>
    <property type="match status" value="1"/>
</dbReference>
<dbReference type="InterPro" id="IPR001867">
    <property type="entry name" value="OmpR/PhoB-type_DNA-bd"/>
</dbReference>
<dbReference type="SMART" id="SM00862">
    <property type="entry name" value="Trans_reg_C"/>
    <property type="match status" value="1"/>
</dbReference>
<name>A0A1S8KXN2_9CLOT</name>
<dbReference type="SMART" id="SM00448">
    <property type="entry name" value="REC"/>
    <property type="match status" value="1"/>
</dbReference>
<dbReference type="InterPro" id="IPR001789">
    <property type="entry name" value="Sig_transdc_resp-reg_receiver"/>
</dbReference>
<evidence type="ECO:0000256" key="2">
    <source>
        <dbReference type="ARBA" id="ARBA00022553"/>
    </source>
</evidence>
<dbReference type="Gene3D" id="1.10.10.10">
    <property type="entry name" value="Winged helix-like DNA-binding domain superfamily/Winged helix DNA-binding domain"/>
    <property type="match status" value="1"/>
</dbReference>
<dbReference type="PANTHER" id="PTHR48111:SF52">
    <property type="entry name" value="TRANSCRIPTIONAL REGULATORY PROTEIN YVRH"/>
    <property type="match status" value="1"/>
</dbReference>
<evidence type="ECO:0000256" key="1">
    <source>
        <dbReference type="ARBA" id="ARBA00018672"/>
    </source>
</evidence>
<evidence type="ECO:0000313" key="9">
    <source>
        <dbReference type="Proteomes" id="UP000190951"/>
    </source>
</evidence>
<dbReference type="KEGG" id="crw:CROST_005710"/>
<dbReference type="Gene3D" id="3.40.50.2300">
    <property type="match status" value="1"/>
</dbReference>